<dbReference type="KEGG" id="mpar:F7D14_16760"/>
<protein>
    <submittedName>
        <fullName evidence="7">GNAT family N-acetyltransferase</fullName>
    </submittedName>
</protein>
<reference evidence="7 8" key="1">
    <citation type="submission" date="2019-09" db="EMBL/GenBank/DDBJ databases">
        <title>Isolation and complete genome sequencing of Methylocystis species.</title>
        <authorList>
            <person name="Rumah B.L."/>
            <person name="Stead C.E."/>
            <person name="Stevens B.C."/>
            <person name="Minton N.P."/>
            <person name="Grosse-Honebrink A."/>
            <person name="Zhang Y."/>
        </authorList>
    </citation>
    <scope>NUCLEOTIDE SEQUENCE [LARGE SCALE GENOMIC DNA]</scope>
    <source>
        <strain evidence="7 8">BRCS2</strain>
    </source>
</reference>
<keyword evidence="2" id="KW-1277">Toxin-antitoxin system</keyword>
<dbReference type="PANTHER" id="PTHR36449:SF1">
    <property type="entry name" value="ACETYLTRANSFERASE"/>
    <property type="match status" value="1"/>
</dbReference>
<evidence type="ECO:0000256" key="2">
    <source>
        <dbReference type="ARBA" id="ARBA00022649"/>
    </source>
</evidence>
<evidence type="ECO:0000259" key="6">
    <source>
        <dbReference type="Pfam" id="PF00583"/>
    </source>
</evidence>
<name>A0A6B8MCC7_9HYPH</name>
<proteinExistence type="predicted"/>
<keyword evidence="8" id="KW-1185">Reference proteome</keyword>
<evidence type="ECO:0000313" key="8">
    <source>
        <dbReference type="Proteomes" id="UP000422569"/>
    </source>
</evidence>
<evidence type="ECO:0000256" key="5">
    <source>
        <dbReference type="ARBA" id="ARBA00049880"/>
    </source>
</evidence>
<evidence type="ECO:0000256" key="3">
    <source>
        <dbReference type="ARBA" id="ARBA00022679"/>
    </source>
</evidence>
<dbReference type="Pfam" id="PF00583">
    <property type="entry name" value="Acetyltransf_1"/>
    <property type="match status" value="1"/>
</dbReference>
<keyword evidence="4" id="KW-0012">Acyltransferase</keyword>
<accession>A0A6B8MCC7</accession>
<dbReference type="InterPro" id="IPR016181">
    <property type="entry name" value="Acyl_CoA_acyltransferase"/>
</dbReference>
<dbReference type="Gene3D" id="3.40.630.30">
    <property type="match status" value="1"/>
</dbReference>
<dbReference type="EMBL" id="CP044331">
    <property type="protein sequence ID" value="QGM98973.1"/>
    <property type="molecule type" value="Genomic_DNA"/>
</dbReference>
<evidence type="ECO:0000256" key="4">
    <source>
        <dbReference type="ARBA" id="ARBA00023315"/>
    </source>
</evidence>
<dbReference type="GO" id="GO:0016747">
    <property type="term" value="F:acyltransferase activity, transferring groups other than amino-acyl groups"/>
    <property type="evidence" value="ECO:0007669"/>
    <property type="project" value="InterPro"/>
</dbReference>
<dbReference type="SUPFAM" id="SSF55729">
    <property type="entry name" value="Acyl-CoA N-acyltransferases (Nat)"/>
    <property type="match status" value="1"/>
</dbReference>
<dbReference type="Proteomes" id="UP000422569">
    <property type="component" value="Chromosome"/>
</dbReference>
<feature type="domain" description="N-acetyltransferase" evidence="6">
    <location>
        <begin position="34"/>
        <end position="143"/>
    </location>
</feature>
<dbReference type="RefSeq" id="WP_016921017.1">
    <property type="nucleotide sequence ID" value="NZ_CP044331.1"/>
</dbReference>
<evidence type="ECO:0000313" key="7">
    <source>
        <dbReference type="EMBL" id="QGM98973.1"/>
    </source>
</evidence>
<organism evidence="7 8">
    <name type="scientific">Methylocystis parvus</name>
    <dbReference type="NCBI Taxonomy" id="134"/>
    <lineage>
        <taxon>Bacteria</taxon>
        <taxon>Pseudomonadati</taxon>
        <taxon>Pseudomonadota</taxon>
        <taxon>Alphaproteobacteria</taxon>
        <taxon>Hyphomicrobiales</taxon>
        <taxon>Methylocystaceae</taxon>
        <taxon>Methylocystis</taxon>
    </lineage>
</organism>
<comment type="catalytic activity">
    <reaction evidence="5">
        <text>glycyl-tRNA(Gly) + acetyl-CoA = N-acetylglycyl-tRNA(Gly) + CoA + H(+)</text>
        <dbReference type="Rhea" id="RHEA:81867"/>
        <dbReference type="Rhea" id="RHEA-COMP:9683"/>
        <dbReference type="Rhea" id="RHEA-COMP:19766"/>
        <dbReference type="ChEBI" id="CHEBI:15378"/>
        <dbReference type="ChEBI" id="CHEBI:57287"/>
        <dbReference type="ChEBI" id="CHEBI:57288"/>
        <dbReference type="ChEBI" id="CHEBI:78522"/>
        <dbReference type="ChEBI" id="CHEBI:232036"/>
    </reaction>
</comment>
<dbReference type="AlphaFoldDB" id="A0A6B8MCC7"/>
<keyword evidence="1" id="KW-0678">Repressor</keyword>
<gene>
    <name evidence="7" type="ORF">F7D14_16760</name>
</gene>
<sequence length="167" mass="18744">MTRFYSVELDNRDRGSFVCGNDKIDHYFQCVIKQDVKRDYAACYVLVERESERLAGFYTLSSSGVPLTELPPELVRKLPRYPSVPAVLIGWLARDRSFAGEGVGTLLLYDAFTRLSRSPVGAYAVFVDAIDEKAIAFYRSFGFISFSNRSSSLFLPLATIRSLVAES</sequence>
<dbReference type="InterPro" id="IPR000182">
    <property type="entry name" value="GNAT_dom"/>
</dbReference>
<dbReference type="PANTHER" id="PTHR36449">
    <property type="entry name" value="ACETYLTRANSFERASE-RELATED"/>
    <property type="match status" value="1"/>
</dbReference>
<keyword evidence="3 7" id="KW-0808">Transferase</keyword>
<evidence type="ECO:0000256" key="1">
    <source>
        <dbReference type="ARBA" id="ARBA00022491"/>
    </source>
</evidence>